<organism evidence="2">
    <name type="scientific">marine sediment metagenome</name>
    <dbReference type="NCBI Taxonomy" id="412755"/>
    <lineage>
        <taxon>unclassified sequences</taxon>
        <taxon>metagenomes</taxon>
        <taxon>ecological metagenomes</taxon>
    </lineage>
</organism>
<gene>
    <name evidence="2" type="ORF">LCGC14_2183170</name>
</gene>
<accession>A0A0F9DLP1</accession>
<comment type="caution">
    <text evidence="2">The sequence shown here is derived from an EMBL/GenBank/DDBJ whole genome shotgun (WGS) entry which is preliminary data.</text>
</comment>
<evidence type="ECO:0000313" key="2">
    <source>
        <dbReference type="EMBL" id="KKL62643.1"/>
    </source>
</evidence>
<sequence>VGNEWMKAIKLEATILAVNELNDRLEDAEATLLTLQAEIATLQAQNPASLQPQIDAINVKLANVSIALQ</sequence>
<reference evidence="2" key="1">
    <citation type="journal article" date="2015" name="Nature">
        <title>Complex archaea that bridge the gap between prokaryotes and eukaryotes.</title>
        <authorList>
            <person name="Spang A."/>
            <person name="Saw J.H."/>
            <person name="Jorgensen S.L."/>
            <person name="Zaremba-Niedzwiedzka K."/>
            <person name="Martijn J."/>
            <person name="Lind A.E."/>
            <person name="van Eijk R."/>
            <person name="Schleper C."/>
            <person name="Guy L."/>
            <person name="Ettema T.J."/>
        </authorList>
    </citation>
    <scope>NUCLEOTIDE SEQUENCE</scope>
</reference>
<keyword evidence="1" id="KW-0175">Coiled coil</keyword>
<evidence type="ECO:0000256" key="1">
    <source>
        <dbReference type="SAM" id="Coils"/>
    </source>
</evidence>
<feature type="non-terminal residue" evidence="2">
    <location>
        <position position="1"/>
    </location>
</feature>
<dbReference type="AlphaFoldDB" id="A0A0F9DLP1"/>
<feature type="coiled-coil region" evidence="1">
    <location>
        <begin position="11"/>
        <end position="45"/>
    </location>
</feature>
<proteinExistence type="predicted"/>
<protein>
    <submittedName>
        <fullName evidence="2">Uncharacterized protein</fullName>
    </submittedName>
</protein>
<name>A0A0F9DLP1_9ZZZZ</name>
<dbReference type="EMBL" id="LAZR01028428">
    <property type="protein sequence ID" value="KKL62643.1"/>
    <property type="molecule type" value="Genomic_DNA"/>
</dbReference>